<proteinExistence type="predicted"/>
<protein>
    <submittedName>
        <fullName evidence="7">(diamondback moth) hypothetical protein</fullName>
    </submittedName>
</protein>
<dbReference type="CDD" id="cd07042">
    <property type="entry name" value="STAS_SulP_like_sulfate_transporter"/>
    <property type="match status" value="1"/>
</dbReference>
<name>A0A8S4DEA2_PLUXY</name>
<evidence type="ECO:0000256" key="4">
    <source>
        <dbReference type="ARBA" id="ARBA00023136"/>
    </source>
</evidence>
<reference evidence="7" key="1">
    <citation type="submission" date="2020-11" db="EMBL/GenBank/DDBJ databases">
        <authorList>
            <person name="Whiteford S."/>
        </authorList>
    </citation>
    <scope>NUCLEOTIDE SEQUENCE</scope>
</reference>
<accession>A0A8S4DEA2</accession>
<dbReference type="PANTHER" id="PTHR11814">
    <property type="entry name" value="SULFATE TRANSPORTER"/>
    <property type="match status" value="1"/>
</dbReference>
<feature type="domain" description="STAS" evidence="6">
    <location>
        <begin position="469"/>
        <end position="555"/>
    </location>
</feature>
<dbReference type="PROSITE" id="PS50801">
    <property type="entry name" value="STAS"/>
    <property type="match status" value="1"/>
</dbReference>
<dbReference type="GO" id="GO:0016020">
    <property type="term" value="C:membrane"/>
    <property type="evidence" value="ECO:0007669"/>
    <property type="project" value="UniProtKB-SubCell"/>
</dbReference>
<evidence type="ECO:0000256" key="2">
    <source>
        <dbReference type="ARBA" id="ARBA00022692"/>
    </source>
</evidence>
<evidence type="ECO:0000313" key="8">
    <source>
        <dbReference type="Proteomes" id="UP000653454"/>
    </source>
</evidence>
<feature type="transmembrane region" description="Helical" evidence="5">
    <location>
        <begin position="97"/>
        <end position="113"/>
    </location>
</feature>
<dbReference type="Proteomes" id="UP000653454">
    <property type="component" value="Unassembled WGS sequence"/>
</dbReference>
<dbReference type="GO" id="GO:0055085">
    <property type="term" value="P:transmembrane transport"/>
    <property type="evidence" value="ECO:0007669"/>
    <property type="project" value="InterPro"/>
</dbReference>
<feature type="transmembrane region" description="Helical" evidence="5">
    <location>
        <begin position="392"/>
        <end position="415"/>
    </location>
</feature>
<dbReference type="Pfam" id="PF01740">
    <property type="entry name" value="STAS"/>
    <property type="match status" value="1"/>
</dbReference>
<feature type="transmembrane region" description="Helical" evidence="5">
    <location>
        <begin position="49"/>
        <end position="69"/>
    </location>
</feature>
<comment type="caution">
    <text evidence="7">The sequence shown here is derived from an EMBL/GenBank/DDBJ whole genome shotgun (WGS) entry which is preliminary data.</text>
</comment>
<dbReference type="Gene3D" id="3.30.750.24">
    <property type="entry name" value="STAS domain"/>
    <property type="match status" value="1"/>
</dbReference>
<evidence type="ECO:0000259" key="6">
    <source>
        <dbReference type="PROSITE" id="PS50801"/>
    </source>
</evidence>
<evidence type="ECO:0000256" key="5">
    <source>
        <dbReference type="SAM" id="Phobius"/>
    </source>
</evidence>
<keyword evidence="2 5" id="KW-0812">Transmembrane</keyword>
<feature type="transmembrane region" description="Helical" evidence="5">
    <location>
        <begin position="427"/>
        <end position="460"/>
    </location>
</feature>
<dbReference type="InterPro" id="IPR011547">
    <property type="entry name" value="SLC26A/SulP_dom"/>
</dbReference>
<dbReference type="EMBL" id="CAJHNJ030000004">
    <property type="protein sequence ID" value="CAG9095855.1"/>
    <property type="molecule type" value="Genomic_DNA"/>
</dbReference>
<dbReference type="Pfam" id="PF00916">
    <property type="entry name" value="Sulfate_transp"/>
    <property type="match status" value="1"/>
</dbReference>
<gene>
    <name evidence="7" type="ORF">PLXY2_LOCUS1596</name>
</gene>
<dbReference type="InterPro" id="IPR001902">
    <property type="entry name" value="SLC26A/SulP_fam"/>
</dbReference>
<keyword evidence="4 5" id="KW-0472">Membrane</keyword>
<comment type="subcellular location">
    <subcellularLocation>
        <location evidence="1">Membrane</location>
        <topology evidence="1">Multi-pass membrane protein</topology>
    </subcellularLocation>
</comment>
<feature type="transmembrane region" description="Helical" evidence="5">
    <location>
        <begin position="120"/>
        <end position="140"/>
    </location>
</feature>
<feature type="transmembrane region" description="Helical" evidence="5">
    <location>
        <begin position="364"/>
        <end position="386"/>
    </location>
</feature>
<evidence type="ECO:0000313" key="7">
    <source>
        <dbReference type="EMBL" id="CAG9095855.1"/>
    </source>
</evidence>
<keyword evidence="3 5" id="KW-1133">Transmembrane helix</keyword>
<dbReference type="InterPro" id="IPR036513">
    <property type="entry name" value="STAS_dom_sf"/>
</dbReference>
<evidence type="ECO:0000256" key="1">
    <source>
        <dbReference type="ARBA" id="ARBA00004141"/>
    </source>
</evidence>
<evidence type="ECO:0000256" key="3">
    <source>
        <dbReference type="ARBA" id="ARBA00022989"/>
    </source>
</evidence>
<dbReference type="InterPro" id="IPR002645">
    <property type="entry name" value="STAS_dom"/>
</dbReference>
<organism evidence="7 8">
    <name type="scientific">Plutella xylostella</name>
    <name type="common">Diamondback moth</name>
    <name type="synonym">Plutella maculipennis</name>
    <dbReference type="NCBI Taxonomy" id="51655"/>
    <lineage>
        <taxon>Eukaryota</taxon>
        <taxon>Metazoa</taxon>
        <taxon>Ecdysozoa</taxon>
        <taxon>Arthropoda</taxon>
        <taxon>Hexapoda</taxon>
        <taxon>Insecta</taxon>
        <taxon>Pterygota</taxon>
        <taxon>Neoptera</taxon>
        <taxon>Endopterygota</taxon>
        <taxon>Lepidoptera</taxon>
        <taxon>Glossata</taxon>
        <taxon>Ditrysia</taxon>
        <taxon>Yponomeutoidea</taxon>
        <taxon>Plutellidae</taxon>
        <taxon>Plutella</taxon>
    </lineage>
</organism>
<dbReference type="AlphaFoldDB" id="A0A8S4DEA2"/>
<feature type="transmembrane region" description="Helical" evidence="5">
    <location>
        <begin position="171"/>
        <end position="190"/>
    </location>
</feature>
<feature type="transmembrane region" description="Helical" evidence="5">
    <location>
        <begin position="233"/>
        <end position="254"/>
    </location>
</feature>
<sequence length="593" mass="63177">MTVLHLAETTVRKRKSKCAQVCSVKSVKKRLPIVGWLPKYTFTTLIQDIIAGITVGLTAIPQGIAYAVVAGLSPEYGLYAGLMGGFVYMIFGSCKDVTVGPTAIMSAIVAKYVSSYSADFAVLSAFLSGVIILLMGIFQLGFVVEFISAPVISGFTTAAALQIASAQLKAIFGLTGAAGTYFAASIYNFTQNIGTLKLWDTVLGFTSIAFLMAMKKLGEGCKRTDGAGKQMRWFISLARNAIVVIIGMLIAFTVKTITKGDEPLALIGEIGSGIPTFGIPPFTSVVGNETYSFPDMLKALGPESIVIPFVSILESVAIAKAFAGGVQVDATQEMIALGMCNIFGSFVRSMPITGSFTRTALNNASGVATTAGGIFTAALIILALSVLTSTFYFIPSASLAALIITAMFSMIDYTIFCRLWRCSKRELFVLFLTMAVSLGLGLEYGIVAGVLTEAAMLLFATARPSIKSVHVKSDTGRQSLMITLNDSLSYCSAEHVRREIFKATRISEALIVVDGTNLESMDTTVASNLMAVVKDLDKLSRRIVFVNFSPEIQKMCLVLHPNASDCFISAAKTEDVIAKVSTTSPPLSKVLVD</sequence>
<keyword evidence="8" id="KW-1185">Reference proteome</keyword>
<dbReference type="SUPFAM" id="SSF52091">
    <property type="entry name" value="SpoIIaa-like"/>
    <property type="match status" value="1"/>
</dbReference>